<dbReference type="Gene3D" id="3.40.50.150">
    <property type="entry name" value="Vaccinia Virus protein VP39"/>
    <property type="match status" value="1"/>
</dbReference>
<proteinExistence type="predicted"/>
<evidence type="ECO:0000313" key="2">
    <source>
        <dbReference type="Proteomes" id="UP000319783"/>
    </source>
</evidence>
<organism evidence="1 2">
    <name type="scientific">Candidatus Jettenia ecosi</name>
    <dbReference type="NCBI Taxonomy" id="2494326"/>
    <lineage>
        <taxon>Bacteria</taxon>
        <taxon>Pseudomonadati</taxon>
        <taxon>Planctomycetota</taxon>
        <taxon>Candidatus Brocadiia</taxon>
        <taxon>Candidatus Brocadiales</taxon>
        <taxon>Candidatus Brocadiaceae</taxon>
        <taxon>Candidatus Jettenia</taxon>
    </lineage>
</organism>
<dbReference type="EMBL" id="SULG01000038">
    <property type="protein sequence ID" value="TLD41733.1"/>
    <property type="molecule type" value="Genomic_DNA"/>
</dbReference>
<dbReference type="SUPFAM" id="SSF53335">
    <property type="entry name" value="S-adenosyl-L-methionine-dependent methyltransferases"/>
    <property type="match status" value="1"/>
</dbReference>
<evidence type="ECO:0000313" key="1">
    <source>
        <dbReference type="EMBL" id="TLD41733.1"/>
    </source>
</evidence>
<accession>A0A533QAL3</accession>
<reference evidence="1 2" key="1">
    <citation type="submission" date="2019-04" db="EMBL/GenBank/DDBJ databases">
        <title>Genome of a novel bacterium Candidatus Jettenia ecosi reconstructed from metagenome of an anammox bioreactor.</title>
        <authorList>
            <person name="Mardanov A.V."/>
            <person name="Beletsky A.V."/>
            <person name="Ravin N.V."/>
            <person name="Botchkova E.A."/>
            <person name="Litti Y.V."/>
            <person name="Nozhevnikova A.N."/>
        </authorList>
    </citation>
    <scope>NUCLEOTIDE SEQUENCE [LARGE SCALE GENOMIC DNA]</scope>
    <source>
        <strain evidence="1">J2</strain>
    </source>
</reference>
<keyword evidence="1" id="KW-0808">Transferase</keyword>
<sequence>MNSIQQVNCNICGVDNTSLIAVQNGYRMVKCKNCGLVYLKSRPDQQTLIKLYADYHQREGKDEDVWARLMEKNFKEVSLLLNKIFPEKGKILDVGCGYGHFIEIMQGCGWFAQGVDPSSGTLYYAKKKGLNVIETSVDDSSFPYNFFDVVTAFYVLEHLPDPLSTAKKIFKMLKPGGVIVIRVPHTTPIVRFLSVFTIDNNLYDAPYHLYDFSPMTITVLLKKAGFSFIQVMPGSPTLPPKRFERVISLISGYFSQVLFVMSRGKFLLPGTSKTIIAVKQIENKVS</sequence>
<comment type="caution">
    <text evidence="1">The sequence shown here is derived from an EMBL/GenBank/DDBJ whole genome shotgun (WGS) entry which is preliminary data.</text>
</comment>
<dbReference type="Pfam" id="PF13489">
    <property type="entry name" value="Methyltransf_23"/>
    <property type="match status" value="1"/>
</dbReference>
<dbReference type="CDD" id="cd02440">
    <property type="entry name" value="AdoMet_MTases"/>
    <property type="match status" value="1"/>
</dbReference>
<gene>
    <name evidence="1" type="ORF">JETT_2028</name>
</gene>
<name>A0A533QAL3_9BACT</name>
<dbReference type="AlphaFoldDB" id="A0A533QAL3"/>
<dbReference type="Proteomes" id="UP000319783">
    <property type="component" value="Unassembled WGS sequence"/>
</dbReference>
<keyword evidence="1" id="KW-0489">Methyltransferase</keyword>
<dbReference type="InterPro" id="IPR029063">
    <property type="entry name" value="SAM-dependent_MTases_sf"/>
</dbReference>
<dbReference type="PANTHER" id="PTHR43861">
    <property type="entry name" value="TRANS-ACONITATE 2-METHYLTRANSFERASE-RELATED"/>
    <property type="match status" value="1"/>
</dbReference>
<protein>
    <submittedName>
        <fullName evidence="1">SAM-dependent methyltransferase BT3209</fullName>
    </submittedName>
</protein>
<dbReference type="GO" id="GO:0008168">
    <property type="term" value="F:methyltransferase activity"/>
    <property type="evidence" value="ECO:0007669"/>
    <property type="project" value="UniProtKB-KW"/>
</dbReference>
<dbReference type="GO" id="GO:0032259">
    <property type="term" value="P:methylation"/>
    <property type="evidence" value="ECO:0007669"/>
    <property type="project" value="UniProtKB-KW"/>
</dbReference>